<dbReference type="GO" id="GO:0015035">
    <property type="term" value="F:protein-disulfide reductase activity"/>
    <property type="evidence" value="ECO:0007669"/>
    <property type="project" value="TreeGrafter"/>
</dbReference>
<dbReference type="EMBL" id="HBHL01010955">
    <property type="protein sequence ID" value="CAD9718376.1"/>
    <property type="molecule type" value="Transcribed_RNA"/>
</dbReference>
<proteinExistence type="predicted"/>
<evidence type="ECO:0000256" key="2">
    <source>
        <dbReference type="SAM" id="SignalP"/>
    </source>
</evidence>
<feature type="domain" description="Thioredoxin" evidence="3">
    <location>
        <begin position="136"/>
        <end position="295"/>
    </location>
</feature>
<dbReference type="Pfam" id="PF00085">
    <property type="entry name" value="Thioredoxin"/>
    <property type="match status" value="2"/>
</dbReference>
<gene>
    <name evidence="4" type="ORF">CPRI1469_LOCUS7241</name>
</gene>
<organism evidence="4">
    <name type="scientific">Chloropicon primus</name>
    <dbReference type="NCBI Taxonomy" id="1764295"/>
    <lineage>
        <taxon>Eukaryota</taxon>
        <taxon>Viridiplantae</taxon>
        <taxon>Chlorophyta</taxon>
        <taxon>Chloropicophyceae</taxon>
        <taxon>Chloropicales</taxon>
        <taxon>Chloropicaceae</taxon>
        <taxon>Chloropicon</taxon>
    </lineage>
</organism>
<feature type="chain" id="PRO_5031010387" description="Thioredoxin domain-containing protein" evidence="2">
    <location>
        <begin position="26"/>
        <end position="462"/>
    </location>
</feature>
<dbReference type="PANTHER" id="PTHR45815">
    <property type="entry name" value="PROTEIN DISULFIDE-ISOMERASE A6"/>
    <property type="match status" value="1"/>
</dbReference>
<dbReference type="InterPro" id="IPR013766">
    <property type="entry name" value="Thioredoxin_domain"/>
</dbReference>
<dbReference type="InterPro" id="IPR036249">
    <property type="entry name" value="Thioredoxin-like_sf"/>
</dbReference>
<dbReference type="GO" id="GO:0005788">
    <property type="term" value="C:endoplasmic reticulum lumen"/>
    <property type="evidence" value="ECO:0007669"/>
    <property type="project" value="TreeGrafter"/>
</dbReference>
<evidence type="ECO:0000313" key="4">
    <source>
        <dbReference type="EMBL" id="CAD9718376.1"/>
    </source>
</evidence>
<sequence>MRTRGMGLAAGCLVALVVMTSTCEAMYAKDSPVKVLDDEKIKKMMQKDGVYLVEFFAPWCGHCKNLKPEWEKLATAMKGINTVAAIDVDANKGAGSKYQIKSLPTIKAFSVSKGKVDFEEDYKGERTAKAISSFGMKAAKSAVDFRLGIKKKGGPGGSKGRQQEKRDRPTPPPSSSGGFYKNDEFVVTVDSKNFDKTVKSKSKREDHWMVEFYAPWCGHCKNLKPAWSAAAKELHGTVNFAAVNCDDEMNKPVCQKFGVQGFPTLMYFGPLKGPQKYEGSRDQGSLVKFAKDKHAKSMATKALELTSQDDFEKNCVGVGEGEPRHHLCVVAFLPDILDTQAKGRNAYIQTLNDVSKLYAGLPYSYLWAAAGSQPNLESQFQVGGFGYPALVLYSPKKRAYATLKSSFTAKEIDTLVKELRKGKASVSAVTGNLEASTTMPWDGKDGVIVAEDEISLDDLKEL</sequence>
<dbReference type="GO" id="GO:0034976">
    <property type="term" value="P:response to endoplasmic reticulum stress"/>
    <property type="evidence" value="ECO:0007669"/>
    <property type="project" value="TreeGrafter"/>
</dbReference>
<evidence type="ECO:0000259" key="3">
    <source>
        <dbReference type="PROSITE" id="PS51352"/>
    </source>
</evidence>
<keyword evidence="2" id="KW-0732">Signal</keyword>
<accession>A0A7S2X1D8</accession>
<name>A0A7S2X1D8_9CHLO</name>
<evidence type="ECO:0000256" key="1">
    <source>
        <dbReference type="SAM" id="MobiDB-lite"/>
    </source>
</evidence>
<dbReference type="AlphaFoldDB" id="A0A7S2X1D8"/>
<dbReference type="InterPro" id="IPR017937">
    <property type="entry name" value="Thioredoxin_CS"/>
</dbReference>
<dbReference type="PROSITE" id="PS51352">
    <property type="entry name" value="THIOREDOXIN_2"/>
    <property type="match status" value="2"/>
</dbReference>
<dbReference type="PROSITE" id="PS00194">
    <property type="entry name" value="THIOREDOXIN_1"/>
    <property type="match status" value="2"/>
</dbReference>
<dbReference type="Gene3D" id="3.40.30.10">
    <property type="entry name" value="Glutaredoxin"/>
    <property type="match status" value="2"/>
</dbReference>
<feature type="region of interest" description="Disordered" evidence="1">
    <location>
        <begin position="148"/>
        <end position="181"/>
    </location>
</feature>
<dbReference type="PANTHER" id="PTHR45815:SF3">
    <property type="entry name" value="PROTEIN DISULFIDE-ISOMERASE A6"/>
    <property type="match status" value="1"/>
</dbReference>
<protein>
    <recommendedName>
        <fullName evidence="3">Thioredoxin domain-containing protein</fullName>
    </recommendedName>
</protein>
<dbReference type="SUPFAM" id="SSF52833">
    <property type="entry name" value="Thioredoxin-like"/>
    <property type="match status" value="3"/>
</dbReference>
<feature type="signal peptide" evidence="2">
    <location>
        <begin position="1"/>
        <end position="25"/>
    </location>
</feature>
<dbReference type="PRINTS" id="PR00421">
    <property type="entry name" value="THIOREDOXIN"/>
</dbReference>
<feature type="domain" description="Thioredoxin" evidence="3">
    <location>
        <begin position="8"/>
        <end position="134"/>
    </location>
</feature>
<reference evidence="4" key="1">
    <citation type="submission" date="2021-01" db="EMBL/GenBank/DDBJ databases">
        <authorList>
            <person name="Corre E."/>
            <person name="Pelletier E."/>
            <person name="Niang G."/>
            <person name="Scheremetjew M."/>
            <person name="Finn R."/>
            <person name="Kale V."/>
            <person name="Holt S."/>
            <person name="Cochrane G."/>
            <person name="Meng A."/>
            <person name="Brown T."/>
            <person name="Cohen L."/>
        </authorList>
    </citation>
    <scope>NUCLEOTIDE SEQUENCE</scope>
    <source>
        <strain evidence="4">CCMP1205</strain>
    </source>
</reference>